<reference evidence="2" key="1">
    <citation type="submission" date="2020-01" db="EMBL/GenBank/DDBJ databases">
        <authorList>
            <person name="Yang Y."/>
            <person name="Kwon Y.M."/>
        </authorList>
    </citation>
    <scope>NUCLEOTIDE SEQUENCE</scope>
    <source>
        <strain evidence="2">PG104</strain>
    </source>
</reference>
<evidence type="ECO:0000313" key="2">
    <source>
        <dbReference type="EMBL" id="QUS36414.1"/>
    </source>
</evidence>
<accession>A0A8J8MTX5</accession>
<evidence type="ECO:0000259" key="1">
    <source>
        <dbReference type="Pfam" id="PF12705"/>
    </source>
</evidence>
<dbReference type="Pfam" id="PF12705">
    <property type="entry name" value="PDDEXK_1"/>
    <property type="match status" value="1"/>
</dbReference>
<keyword evidence="3" id="KW-1185">Reference proteome</keyword>
<organism evidence="2 3">
    <name type="scientific">Falsirhodobacter algicola</name>
    <dbReference type="NCBI Taxonomy" id="2692330"/>
    <lineage>
        <taxon>Bacteria</taxon>
        <taxon>Pseudomonadati</taxon>
        <taxon>Pseudomonadota</taxon>
        <taxon>Alphaproteobacteria</taxon>
        <taxon>Rhodobacterales</taxon>
        <taxon>Paracoccaceae</taxon>
        <taxon>Falsirhodobacter</taxon>
    </lineage>
</organism>
<dbReference type="InterPro" id="IPR014153">
    <property type="entry name" value="Ds_break_AddB"/>
</dbReference>
<dbReference type="KEGG" id="fap:GR316_09165"/>
<dbReference type="RefSeq" id="WP_211783635.1">
    <property type="nucleotide sequence ID" value="NZ_CP047289.1"/>
</dbReference>
<protein>
    <submittedName>
        <fullName evidence="2">Double-strand break repair protein AddB</fullName>
    </submittedName>
</protein>
<dbReference type="Proteomes" id="UP000679284">
    <property type="component" value="Chromosome"/>
</dbReference>
<gene>
    <name evidence="2" type="primary">addB</name>
    <name evidence="2" type="ORF">GR316_09165</name>
</gene>
<dbReference type="InterPro" id="IPR011604">
    <property type="entry name" value="PDDEXK-like_dom_sf"/>
</dbReference>
<evidence type="ECO:0000313" key="3">
    <source>
        <dbReference type="Proteomes" id="UP000679284"/>
    </source>
</evidence>
<sequence>MGEVSAIPLGVDFPSALVRGLLARMEGQPPEAMARVQLFLNTARMRRRVVEILTASGARLLPRIHLLGDVAALVPDLPAAVPPLRLRLELARLITALLNAQPDLAPRAATFDLAESLATLLGEMGQEDVPPEAIGALDVSHHSAHWARTQAFLAIVAPIFAGQPDGDRRARLAVEALAARWQTRPPEGPVIVAGSTGSRGTTALFMRAVAALPQGALVLPGFDRDLPLPVWEALSDALTAEDHPQYRFHRLLRDLDLGPGDVTDWTDDIPVAPARNRLVSLSLRPAPVTDQWLSEGRDLGCLRAAGQGLTLIEAPRPRIEAQAIALILRKAAEDGRRAALISPDRGLTRMVAAALDRWGIVPDDSAGEPLQQTAAGRLLRLIGHLPGRRLTPETLLTLLKHPLTATGADRGNHLRWTRDLELHLRRNGPPFPVAADLAAWAATRPADGVADWAEWVGATLDGLEGIGTRSLSAHLEHHLRVAERLAAGPGATGSGALWSAAAGEAACALVSDLRAEAEHGGDMSPADYAELFDSVLSRGEVRETVTAHPGIMIWGTLEARVQGADLVVLGGLNDGTWPSLPDPDPWLNRQMRLAAGLLLPERQIGLSAHDYQQAVAMPEVVLSRAVRDAEAETVPSRWLNRLQNLMAGLPAQSGPEALEEMRARGRRWLTRAVQLEAPEGIQPLARRPAPRPPVEVRPRQLPVTGIRTLIRDPYAVYASTILRLKPLAPLRQTPDARLRGSVLHRVLETFVREGGPPEHARLMTVAARILAEDVPWPAARALWLARMERAADFFLDLEAGSEAEPVWLEESGGVRVDPLDFRLTARPDRIDRLPDGTLHIVDYKTGIPPTPKQQKAFEKQLLLEAAMAERGGFRALGPTPVSRVSYIGLGLTPKVEATDITEELLGEVWEQLHALIGRYGLREQGYAARRAVFEDRMAGDYDHLARYGEWEMQDPSHPEDVG</sequence>
<dbReference type="InterPro" id="IPR038726">
    <property type="entry name" value="PDDEXK_AddAB-type"/>
</dbReference>
<dbReference type="EMBL" id="CP047289">
    <property type="protein sequence ID" value="QUS36414.1"/>
    <property type="molecule type" value="Genomic_DNA"/>
</dbReference>
<dbReference type="Gene3D" id="3.90.320.10">
    <property type="match status" value="1"/>
</dbReference>
<dbReference type="NCBIfam" id="TIGR02786">
    <property type="entry name" value="addB_alphas"/>
    <property type="match status" value="1"/>
</dbReference>
<dbReference type="SUPFAM" id="SSF52540">
    <property type="entry name" value="P-loop containing nucleoside triphosphate hydrolases"/>
    <property type="match status" value="1"/>
</dbReference>
<proteinExistence type="predicted"/>
<name>A0A8J8MTX5_9RHOB</name>
<feature type="domain" description="PD-(D/E)XK endonuclease-like" evidence="1">
    <location>
        <begin position="703"/>
        <end position="897"/>
    </location>
</feature>
<dbReference type="InterPro" id="IPR027417">
    <property type="entry name" value="P-loop_NTPase"/>
</dbReference>
<dbReference type="AlphaFoldDB" id="A0A8J8MTX5"/>